<dbReference type="RefSeq" id="WP_283238597.1">
    <property type="nucleotide sequence ID" value="NZ_JASGBP010000002.1"/>
</dbReference>
<gene>
    <name evidence="14" type="ORF">QHT84_05735</name>
</gene>
<feature type="transmembrane region" description="Helical" evidence="13">
    <location>
        <begin position="150"/>
        <end position="180"/>
    </location>
</feature>
<comment type="caution">
    <text evidence="14">The sequence shown here is derived from an EMBL/GenBank/DDBJ whole genome shotgun (WGS) entry which is preliminary data.</text>
</comment>
<keyword evidence="15" id="KW-1185">Reference proteome</keyword>
<dbReference type="InterPro" id="IPR010617">
    <property type="entry name" value="TMEM175-like"/>
</dbReference>
<name>A0ABT6XPK0_9FLAO</name>
<comment type="catalytic activity">
    <reaction evidence="12">
        <text>K(+)(in) = K(+)(out)</text>
        <dbReference type="Rhea" id="RHEA:29463"/>
        <dbReference type="ChEBI" id="CHEBI:29103"/>
    </reaction>
</comment>
<evidence type="ECO:0000256" key="5">
    <source>
        <dbReference type="ARBA" id="ARBA00022692"/>
    </source>
</evidence>
<keyword evidence="10 13" id="KW-0472">Membrane</keyword>
<evidence type="ECO:0000256" key="1">
    <source>
        <dbReference type="ARBA" id="ARBA00004141"/>
    </source>
</evidence>
<evidence type="ECO:0000256" key="12">
    <source>
        <dbReference type="ARBA" id="ARBA00034430"/>
    </source>
</evidence>
<keyword evidence="7" id="KW-0630">Potassium</keyword>
<keyword evidence="11" id="KW-0407">Ion channel</keyword>
<evidence type="ECO:0000256" key="13">
    <source>
        <dbReference type="SAM" id="Phobius"/>
    </source>
</evidence>
<dbReference type="PANTHER" id="PTHR31462">
    <property type="entry name" value="ENDOSOMAL/LYSOSOMAL POTASSIUM CHANNEL TMEM175"/>
    <property type="match status" value="1"/>
</dbReference>
<evidence type="ECO:0000256" key="4">
    <source>
        <dbReference type="ARBA" id="ARBA00022538"/>
    </source>
</evidence>
<keyword evidence="8 13" id="KW-1133">Transmembrane helix</keyword>
<feature type="transmembrane region" description="Helical" evidence="13">
    <location>
        <begin position="75"/>
        <end position="95"/>
    </location>
</feature>
<sequence>MNKNRLEAFSDGVLAIIITIMVLEFKVPNDTSFEAIVPLFHKFLSYILSFIYVGIYWNNHHHMMHTVKHVNGTILWANLHLLFWLSMIPFATAWIGEHHFAAFPMMLYGIILLMNAIAYFILQSVILKHHGKDSLLSKAIGKDYKGKASVVLYLIAVLVSSDYSVISGAIYILVALIWLVPDKRIEKLFNENN</sequence>
<keyword evidence="4" id="KW-0633">Potassium transport</keyword>
<evidence type="ECO:0000256" key="10">
    <source>
        <dbReference type="ARBA" id="ARBA00023136"/>
    </source>
</evidence>
<evidence type="ECO:0000256" key="6">
    <source>
        <dbReference type="ARBA" id="ARBA00022826"/>
    </source>
</evidence>
<organism evidence="14 15">
    <name type="scientific">Flavobacterium sedimenticola</name>
    <dbReference type="NCBI Taxonomy" id="3043286"/>
    <lineage>
        <taxon>Bacteria</taxon>
        <taxon>Pseudomonadati</taxon>
        <taxon>Bacteroidota</taxon>
        <taxon>Flavobacteriia</taxon>
        <taxon>Flavobacteriales</taxon>
        <taxon>Flavobacteriaceae</taxon>
        <taxon>Flavobacterium</taxon>
    </lineage>
</organism>
<evidence type="ECO:0000256" key="8">
    <source>
        <dbReference type="ARBA" id="ARBA00022989"/>
    </source>
</evidence>
<evidence type="ECO:0000313" key="14">
    <source>
        <dbReference type="EMBL" id="MDI9256912.1"/>
    </source>
</evidence>
<feature type="transmembrane region" description="Helical" evidence="13">
    <location>
        <begin position="101"/>
        <end position="122"/>
    </location>
</feature>
<comment type="similarity">
    <text evidence="2">Belongs to the TMEM175 family.</text>
</comment>
<proteinExistence type="inferred from homology"/>
<dbReference type="Proteomes" id="UP001230035">
    <property type="component" value="Unassembled WGS sequence"/>
</dbReference>
<feature type="transmembrane region" description="Helical" evidence="13">
    <location>
        <begin position="35"/>
        <end position="55"/>
    </location>
</feature>
<evidence type="ECO:0000256" key="3">
    <source>
        <dbReference type="ARBA" id="ARBA00022448"/>
    </source>
</evidence>
<comment type="subcellular location">
    <subcellularLocation>
        <location evidence="1">Membrane</location>
        <topology evidence="1">Multi-pass membrane protein</topology>
    </subcellularLocation>
</comment>
<accession>A0ABT6XPK0</accession>
<keyword evidence="5 13" id="KW-0812">Transmembrane</keyword>
<reference evidence="14 15" key="1">
    <citation type="submission" date="2023-05" db="EMBL/GenBank/DDBJ databases">
        <title>Flavobacterium sedimenti sp. nov., isolated from the sediment.</title>
        <authorList>
            <person name="Wu N."/>
        </authorList>
    </citation>
    <scope>NUCLEOTIDE SEQUENCE [LARGE SCALE GENOMIC DNA]</scope>
    <source>
        <strain evidence="14 15">YZ-48</strain>
    </source>
</reference>
<evidence type="ECO:0000256" key="9">
    <source>
        <dbReference type="ARBA" id="ARBA00023065"/>
    </source>
</evidence>
<evidence type="ECO:0000313" key="15">
    <source>
        <dbReference type="Proteomes" id="UP001230035"/>
    </source>
</evidence>
<dbReference type="PANTHER" id="PTHR31462:SF5">
    <property type="entry name" value="ENDOSOMAL_LYSOSOMAL PROTON CHANNEL TMEM175"/>
    <property type="match status" value="1"/>
</dbReference>
<keyword evidence="9" id="KW-0406">Ion transport</keyword>
<evidence type="ECO:0000256" key="7">
    <source>
        <dbReference type="ARBA" id="ARBA00022958"/>
    </source>
</evidence>
<dbReference type="Pfam" id="PF06736">
    <property type="entry name" value="TMEM175"/>
    <property type="match status" value="1"/>
</dbReference>
<feature type="transmembrane region" description="Helical" evidence="13">
    <location>
        <begin position="12"/>
        <end position="29"/>
    </location>
</feature>
<protein>
    <submittedName>
        <fullName evidence="14">TMEM175 family protein</fullName>
    </submittedName>
</protein>
<keyword evidence="3" id="KW-0813">Transport</keyword>
<evidence type="ECO:0000256" key="2">
    <source>
        <dbReference type="ARBA" id="ARBA00006920"/>
    </source>
</evidence>
<dbReference type="EMBL" id="JASGBP010000002">
    <property type="protein sequence ID" value="MDI9256912.1"/>
    <property type="molecule type" value="Genomic_DNA"/>
</dbReference>
<keyword evidence="6" id="KW-0631">Potassium channel</keyword>
<evidence type="ECO:0000256" key="11">
    <source>
        <dbReference type="ARBA" id="ARBA00023303"/>
    </source>
</evidence>